<comment type="function">
    <text evidence="8 9">Required for the first step of diphthamide biosynthesis, a post-translational modification of histidine which occurs in elongation factor 2. DPH1 and DPH2 transfer a 3-amino-3-carboxypropyl (ACP) group from S-adenosyl-L-methionine (SAM) to a histidine residue, the reaction is assisted by a reduction system comprising DPH3 and a NADH-dependent reductase. Facilitates the reduction of the catalytic iron-sulfur cluster found in the DPH1 subunit.</text>
</comment>
<dbReference type="InterPro" id="IPR010014">
    <property type="entry name" value="DHP2"/>
</dbReference>
<dbReference type="STRING" id="610380.E2B5Y1"/>
<dbReference type="Pfam" id="PF01866">
    <property type="entry name" value="Diphthamide_syn"/>
    <property type="match status" value="1"/>
</dbReference>
<evidence type="ECO:0000313" key="11">
    <source>
        <dbReference type="Proteomes" id="UP000008237"/>
    </source>
</evidence>
<dbReference type="KEGG" id="hst:105188992"/>
<comment type="pathway">
    <text evidence="2 9">Protein modification; peptidyl-diphthamide biosynthesis.</text>
</comment>
<dbReference type="UniPathway" id="UPA00559"/>
<evidence type="ECO:0000313" key="10">
    <source>
        <dbReference type="EMBL" id="EFN88950.1"/>
    </source>
</evidence>
<dbReference type="OrthoDB" id="449241at2759"/>
<dbReference type="InParanoid" id="E2B5Y1"/>
<dbReference type="OMA" id="QIWNENH"/>
<comment type="cofactor">
    <cofactor evidence="1">
        <name>[4Fe-4S] cluster</name>
        <dbReference type="ChEBI" id="CHEBI:49883"/>
    </cofactor>
</comment>
<dbReference type="AlphaFoldDB" id="E2B5Y1"/>
<evidence type="ECO:0000256" key="4">
    <source>
        <dbReference type="ARBA" id="ARBA00021914"/>
    </source>
</evidence>
<dbReference type="SFLD" id="SFLDS00032">
    <property type="entry name" value="Radical_SAM_3-amino-3-carboxyp"/>
    <property type="match status" value="1"/>
</dbReference>
<protein>
    <recommendedName>
        <fullName evidence="4 9">2-(3-amino-3-carboxypropyl)histidine synthase subunit 2</fullName>
    </recommendedName>
</protein>
<dbReference type="GO" id="GO:0051536">
    <property type="term" value="F:iron-sulfur cluster binding"/>
    <property type="evidence" value="ECO:0007669"/>
    <property type="project" value="UniProtKB-KW"/>
</dbReference>
<dbReference type="Proteomes" id="UP000008237">
    <property type="component" value="Unassembled WGS sequence"/>
</dbReference>
<dbReference type="InterPro" id="IPR042263">
    <property type="entry name" value="DPH1/DPH2_1"/>
</dbReference>
<evidence type="ECO:0000256" key="1">
    <source>
        <dbReference type="ARBA" id="ARBA00001966"/>
    </source>
</evidence>
<keyword evidence="11" id="KW-1185">Reference proteome</keyword>
<evidence type="ECO:0000256" key="8">
    <source>
        <dbReference type="ARBA" id="ARBA00045159"/>
    </source>
</evidence>
<dbReference type="Gene3D" id="3.40.50.11840">
    <property type="entry name" value="Diphthamide synthesis DPH1/DPH2 domain 1"/>
    <property type="match status" value="1"/>
</dbReference>
<dbReference type="FunFam" id="3.40.50.11860:FF:000001">
    <property type="entry name" value="2-(3-amino-3-carboxypropyl)histidine synthase subunit 2"/>
    <property type="match status" value="1"/>
</dbReference>
<sequence length="452" mass="51563">MTSAEDDPYDIEKCAQWVQTNALKQICLQFPDKLLPDAAKVALHLEKNIGQKVYILGDTTCGSCCIDEIAAQHINADGIIHFGHACLNPTIRLPVLHILPKQQFDIKKFSNEFKQVFQDNTRKIVFFYDVEYAYKIEHVYNILKPMYKHIVLSKLNCTSNVEYTDAKTTPDHVILGRSYTLEDEYSIQDYEGFFLGEEGKALAILAMSIPVKRWHCFTNNKISEFEASNVPWLKRRRFLVEKLKDAKTVGIVVATLGIKEYLMATRLVKEILKQKNKKTYTLCIGKITPAKLANFPEIDAFVIIACPENEIFDSRDFLQPMLTPYEVELAFNSARKFCLQYFMDFQQILPNGIHYVDFKPSMDTDISLISSDVRNCDDNTFCTDQMNELTIRSSGTVAIGMTGAQFLQDRSWRGVEQRLGEDPVQSAEIGRVGLACQYTNEPLNTEKCDTLT</sequence>
<accession>E2B5Y1</accession>
<dbReference type="GO" id="GO:0090560">
    <property type="term" value="F:2-(3-amino-3-carboxypropyl)histidine synthase activity"/>
    <property type="evidence" value="ECO:0007669"/>
    <property type="project" value="InterPro"/>
</dbReference>
<keyword evidence="6 9" id="KW-0408">Iron</keyword>
<dbReference type="NCBIfam" id="TIGR00272">
    <property type="entry name" value="DPH2"/>
    <property type="match status" value="1"/>
</dbReference>
<evidence type="ECO:0000256" key="2">
    <source>
        <dbReference type="ARBA" id="ARBA00005156"/>
    </source>
</evidence>
<evidence type="ECO:0000256" key="3">
    <source>
        <dbReference type="ARBA" id="ARBA00006179"/>
    </source>
</evidence>
<dbReference type="PANTHER" id="PTHR10762:SF2">
    <property type="entry name" value="2-(3-AMINO-3-CARBOXYPROPYL)HISTIDINE SYNTHASE SUBUNIT 2"/>
    <property type="match status" value="1"/>
</dbReference>
<dbReference type="PhylomeDB" id="E2B5Y1"/>
<dbReference type="Gene3D" id="3.40.50.11860">
    <property type="entry name" value="Diphthamide synthesis DPH1/DPH2 domain 3"/>
    <property type="match status" value="1"/>
</dbReference>
<dbReference type="SFLD" id="SFLDG01121">
    <property type="entry name" value="Diphthamide_biosynthesis"/>
    <property type="match status" value="1"/>
</dbReference>
<evidence type="ECO:0000256" key="6">
    <source>
        <dbReference type="ARBA" id="ARBA00023004"/>
    </source>
</evidence>
<dbReference type="PANTHER" id="PTHR10762">
    <property type="entry name" value="DIPHTHAMIDE BIOSYNTHESIS PROTEIN"/>
    <property type="match status" value="1"/>
</dbReference>
<name>E2B5Y1_HARSA</name>
<keyword evidence="5 9" id="KW-0479">Metal-binding</keyword>
<dbReference type="GO" id="GO:0017183">
    <property type="term" value="P:protein histidyl modification to diphthamide"/>
    <property type="evidence" value="ECO:0007669"/>
    <property type="project" value="UniProtKB-UniPathway"/>
</dbReference>
<dbReference type="FunCoup" id="E2B5Y1">
    <property type="interactions" value="1822"/>
</dbReference>
<dbReference type="InterPro" id="IPR016435">
    <property type="entry name" value="DPH1/DPH2"/>
</dbReference>
<proteinExistence type="inferred from homology"/>
<organism evidence="11">
    <name type="scientific">Harpegnathos saltator</name>
    <name type="common">Jerdon's jumping ant</name>
    <dbReference type="NCBI Taxonomy" id="610380"/>
    <lineage>
        <taxon>Eukaryota</taxon>
        <taxon>Metazoa</taxon>
        <taxon>Ecdysozoa</taxon>
        <taxon>Arthropoda</taxon>
        <taxon>Hexapoda</taxon>
        <taxon>Insecta</taxon>
        <taxon>Pterygota</taxon>
        <taxon>Neoptera</taxon>
        <taxon>Endopterygota</taxon>
        <taxon>Hymenoptera</taxon>
        <taxon>Apocrita</taxon>
        <taxon>Aculeata</taxon>
        <taxon>Formicoidea</taxon>
        <taxon>Formicidae</taxon>
        <taxon>Ponerinae</taxon>
        <taxon>Ponerini</taxon>
        <taxon>Harpegnathos</taxon>
    </lineage>
</organism>
<evidence type="ECO:0000256" key="9">
    <source>
        <dbReference type="RuleBase" id="RU364133"/>
    </source>
</evidence>
<dbReference type="EMBL" id="GL445887">
    <property type="protein sequence ID" value="EFN88950.1"/>
    <property type="molecule type" value="Genomic_DNA"/>
</dbReference>
<reference evidence="10 11" key="1">
    <citation type="journal article" date="2010" name="Science">
        <title>Genomic comparison of the ants Camponotus floridanus and Harpegnathos saltator.</title>
        <authorList>
            <person name="Bonasio R."/>
            <person name="Zhang G."/>
            <person name="Ye C."/>
            <person name="Mutti N.S."/>
            <person name="Fang X."/>
            <person name="Qin N."/>
            <person name="Donahue G."/>
            <person name="Yang P."/>
            <person name="Li Q."/>
            <person name="Li C."/>
            <person name="Zhang P."/>
            <person name="Huang Z."/>
            <person name="Berger S.L."/>
            <person name="Reinberg D."/>
            <person name="Wang J."/>
            <person name="Liebig J."/>
        </authorList>
    </citation>
    <scope>NUCLEOTIDE SEQUENCE [LARGE SCALE GENOMIC DNA]</scope>
    <source>
        <strain evidence="10 11">R22 G/1</strain>
    </source>
</reference>
<comment type="similarity">
    <text evidence="3 9">Belongs to the DPH1/DPH2 family. DPH2 subfamily.</text>
</comment>
<keyword evidence="7 9" id="KW-0411">Iron-sulfur</keyword>
<gene>
    <name evidence="10" type="ORF">EAI_10897</name>
</gene>
<dbReference type="FunFam" id="3.40.50.11840:FF:000002">
    <property type="entry name" value="2-(3-amino-3-carboxypropyl)histidine synthase subunit 2"/>
    <property type="match status" value="1"/>
</dbReference>
<evidence type="ECO:0000256" key="7">
    <source>
        <dbReference type="ARBA" id="ARBA00023014"/>
    </source>
</evidence>
<dbReference type="GO" id="GO:0046872">
    <property type="term" value="F:metal ion binding"/>
    <property type="evidence" value="ECO:0007669"/>
    <property type="project" value="UniProtKB-KW"/>
</dbReference>
<dbReference type="NCBIfam" id="TIGR00322">
    <property type="entry name" value="diphth2_R"/>
    <property type="match status" value="1"/>
</dbReference>
<dbReference type="InterPro" id="IPR042265">
    <property type="entry name" value="DPH1/DPH2_3"/>
</dbReference>
<evidence type="ECO:0000256" key="5">
    <source>
        <dbReference type="ARBA" id="ARBA00022723"/>
    </source>
</evidence>